<evidence type="ECO:0000259" key="10">
    <source>
        <dbReference type="Pfam" id="PF15911"/>
    </source>
</evidence>
<evidence type="ECO:0000256" key="6">
    <source>
        <dbReference type="ARBA" id="ARBA00022803"/>
    </source>
</evidence>
<dbReference type="Proteomes" id="UP000193944">
    <property type="component" value="Unassembled WGS sequence"/>
</dbReference>
<protein>
    <submittedName>
        <fullName evidence="15">Uncharacterized protein</fullName>
    </submittedName>
</protein>
<evidence type="ECO:0000256" key="9">
    <source>
        <dbReference type="ARBA" id="ARBA00023273"/>
    </source>
</evidence>
<keyword evidence="9" id="KW-0966">Cell projection</keyword>
<evidence type="ECO:0000313" key="16">
    <source>
        <dbReference type="Proteomes" id="UP000193944"/>
    </source>
</evidence>
<accession>A0A1Y1XQX2</accession>
<feature type="domain" description="IF140/IFT172/WDR19 TPR" evidence="14">
    <location>
        <begin position="863"/>
        <end position="1072"/>
    </location>
</feature>
<keyword evidence="7" id="KW-0969">Cilium</keyword>
<evidence type="ECO:0000259" key="11">
    <source>
        <dbReference type="Pfam" id="PF23145"/>
    </source>
</evidence>
<dbReference type="FunFam" id="2.130.10.10:FF:000242">
    <property type="entry name" value="WD repeat domain 19, isoform CRA_a"/>
    <property type="match status" value="1"/>
</dbReference>
<dbReference type="InterPro" id="IPR019734">
    <property type="entry name" value="TPR_rpt"/>
</dbReference>
<dbReference type="SUPFAM" id="SSF48452">
    <property type="entry name" value="TPR-like"/>
    <property type="match status" value="1"/>
</dbReference>
<reference evidence="15 16" key="2">
    <citation type="submission" date="2016-08" db="EMBL/GenBank/DDBJ databases">
        <title>Pervasive Adenine N6-methylation of Active Genes in Fungi.</title>
        <authorList>
            <consortium name="DOE Joint Genome Institute"/>
            <person name="Mondo S.J."/>
            <person name="Dannebaum R.O."/>
            <person name="Kuo R.C."/>
            <person name="Labutti K."/>
            <person name="Haridas S."/>
            <person name="Kuo A."/>
            <person name="Salamov A."/>
            <person name="Ahrendt S.R."/>
            <person name="Lipzen A."/>
            <person name="Sullivan W."/>
            <person name="Andreopoulos W.B."/>
            <person name="Clum A."/>
            <person name="Lindquist E."/>
            <person name="Daum C."/>
            <person name="Ramamoorthy G.K."/>
            <person name="Gryganskyi A."/>
            <person name="Culley D."/>
            <person name="Magnuson J.K."/>
            <person name="James T.Y."/>
            <person name="O'Malley M.A."/>
            <person name="Stajich J.E."/>
            <person name="Spatafora J.W."/>
            <person name="Visel A."/>
            <person name="Grigoriev I.V."/>
        </authorList>
    </citation>
    <scope>NUCLEOTIDE SEQUENCE [LARGE SCALE GENOMIC DNA]</scope>
    <source>
        <strain evidence="15 16">S4</strain>
    </source>
</reference>
<feature type="domain" description="IFT80/172/WDR35 TPR" evidence="12">
    <location>
        <begin position="695"/>
        <end position="786"/>
    </location>
</feature>
<gene>
    <name evidence="15" type="ORF">BCR32DRAFT_264132</name>
</gene>
<dbReference type="Pfam" id="PF15911">
    <property type="entry name" value="Beta-prop_WDR19_2nd"/>
    <property type="match status" value="1"/>
</dbReference>
<dbReference type="PANTHER" id="PTHR14920:SF0">
    <property type="entry name" value="WD REPEAT DOMAIN 19"/>
    <property type="match status" value="1"/>
</dbReference>
<dbReference type="InterPro" id="IPR056168">
    <property type="entry name" value="TPR_IF140/IFT172/WDR19"/>
</dbReference>
<dbReference type="Pfam" id="PF24762">
    <property type="entry name" value="TPR_IF140-IFT172"/>
    <property type="match status" value="1"/>
</dbReference>
<dbReference type="GO" id="GO:0035721">
    <property type="term" value="P:intraciliary retrograde transport"/>
    <property type="evidence" value="ECO:0007669"/>
    <property type="project" value="InterPro"/>
</dbReference>
<dbReference type="Gene3D" id="2.130.10.10">
    <property type="entry name" value="YVTN repeat-like/Quinoprotein amine dehydrogenase"/>
    <property type="match status" value="3"/>
</dbReference>
<reference evidence="15 16" key="1">
    <citation type="submission" date="2016-08" db="EMBL/GenBank/DDBJ databases">
        <title>A Parts List for Fungal Cellulosomes Revealed by Comparative Genomics.</title>
        <authorList>
            <consortium name="DOE Joint Genome Institute"/>
            <person name="Haitjema C.H."/>
            <person name="Gilmore S.P."/>
            <person name="Henske J.K."/>
            <person name="Solomon K.V."/>
            <person name="De Groot R."/>
            <person name="Kuo A."/>
            <person name="Mondo S.J."/>
            <person name="Salamov A.A."/>
            <person name="Labutti K."/>
            <person name="Zhao Z."/>
            <person name="Chiniquy J."/>
            <person name="Barry K."/>
            <person name="Brewer H.M."/>
            <person name="Purvine S.O."/>
            <person name="Wright A.T."/>
            <person name="Boxma B."/>
            <person name="Van Alen T."/>
            <person name="Hackstein J.H."/>
            <person name="Baker S.E."/>
            <person name="Grigoriev I.V."/>
            <person name="O'Malley M.A."/>
        </authorList>
    </citation>
    <scope>NUCLEOTIDE SEQUENCE [LARGE SCALE GENOMIC DNA]</scope>
    <source>
        <strain evidence="15 16">S4</strain>
    </source>
</reference>
<dbReference type="PANTHER" id="PTHR14920">
    <property type="entry name" value="OSMOTIC AVOIDANCE ABNORMAL PROTEIN 1/WD REPEAT MEMBRANE PROTEIN"/>
    <property type="match status" value="1"/>
</dbReference>
<sequence length="1406" mass="160519">MKQVFSVDSSTIGVGKCKIKWQKRDGQFIVVNGKNNVVVIYNKSGEIVDKINLEGKCTGMDWSPDGDLLAITDDVTGVITLWDANNKKNYIQLDTTWNDLSFCQWSKKGKRLAVGTKKGNLFIYDRKASKKIPILGKHTKSIVCGCWQDDNIIACGSEDNTFSISDLKGSTLFEKALKGKPSLMKFALMVDQNNPENKNQVLSMVLNHRYFYIHNMDNPENPLELVFQEEYGNIVAYEWYNENHILFGFSNGNFIVMSTDPNYIGQELYHQKSHNDYLSNLIINFSINKVATCGDDMIKIYELSDLKETCETITLDNDTGKLYSLEWSEDGQFLSATTRNGNAYVYLYKLPFLGSTYGTTLAYLTSLQEITLIDQSKTTFAANDQIPPSMKIKVDIEPSLLVVGERHLAVGVNNQVLFYSLIGRNNGNSNEDSNNEKNDYIQYEYLAQIKRLYLNRNFAAGLLTNGKLQIHTIDNSKTNKMQKLFPNNTDTFLIICAALTSNFCIFGTNTGVIYHYDLESWNLVNTIKHKTGIKELYPQFKGGIKFIFIDDLNEGYICNPVNNTILQIPGITTNTIGILWDVECKDSCTFVAYDNEYLTTYIFTESHIKGSQCLIMGSTKLSYGLRPILLNSGVVSSQTHNGKICMTQLSTHLDIKEESIEKEKNISKLLELLYSLGRFNELWNVYNFNKDIESWRSLAEKALINLDIKTAKRIYRLIGDANKVIFLKKIEEIEDKNSLCGQISMLLGEYDNAQEFFLRNSDGIAALNLRRGLRHWDQALSLASTFAQNEVSIIAKEYALELEFNGDYNQALSMYNKALSCVNNVNMSDEEKSKHITLCNAGLIRTTLQNGEISKGMKMLRSIQNKELLQECGSILENLKQYNEAGQLFKKSENYEKAAMIFLKAKKYSNVTSILPYITSPKIFLQYAKIKEAEGEYKEAEEAYEKAQDYESVVRLILDHSTNIDKAVEIIRKTRSRESARLISRFFQNIKDYKSVIEFCLIADMKEDAFEIAQQHNEMEHLAALLKEDVSQDMLLNIASYFENQNQYLYAGKYYIQCGDYTKALKMFMQPNADSESFDMAIECIGLAKNDALIHMFIDYLMGETDGVRKDTKYFFKLWMSIGKYSEAAKTAIIIAREEQNLGNYRATHDVLLEIYLMLTKINSKIPNEIEKMLMLIHSYILIKLLLKIDEHMKAARMLIRVSNNISKFPSHAAYILTSTVVECHRVGLKKQSFEYATMLMRPEYKQKLDTKYRRKIEAVIRRPDKSEIEEPTTPCPFCGSPVTETTLDCLECKNHIPYCIVTGQHMVLDDWTNCPNCKFPALYSQFKLLLEKTQTCPMCTHHIEPDAIELCKNPIEMLKEKSENESTFKDSDMGFELSDSTPISSTTTSYSSILPVNRNNINITV</sequence>
<dbReference type="InterPro" id="IPR011990">
    <property type="entry name" value="TPR-like_helical_dom_sf"/>
</dbReference>
<evidence type="ECO:0000256" key="8">
    <source>
        <dbReference type="ARBA" id="ARBA00023212"/>
    </source>
</evidence>
<dbReference type="Pfam" id="PF23145">
    <property type="entry name" value="Zf_2nd_IFT121"/>
    <property type="match status" value="1"/>
</dbReference>
<feature type="domain" description="IFT121-like zinc finger" evidence="11">
    <location>
        <begin position="1298"/>
        <end position="1344"/>
    </location>
</feature>
<keyword evidence="16" id="KW-1185">Reference proteome</keyword>
<dbReference type="EMBL" id="MCFG01000006">
    <property type="protein sequence ID" value="ORX87714.1"/>
    <property type="molecule type" value="Genomic_DNA"/>
</dbReference>
<dbReference type="InterPro" id="IPR056170">
    <property type="entry name" value="Znf_IFT121-like"/>
</dbReference>
<dbReference type="InterPro" id="IPR040379">
    <property type="entry name" value="WDR19/dyf-2"/>
</dbReference>
<dbReference type="InterPro" id="IPR056157">
    <property type="entry name" value="TPR_IFT80_172_dom"/>
</dbReference>
<keyword evidence="5" id="KW-0970">Cilium biogenesis/degradation</keyword>
<dbReference type="InterPro" id="IPR039468">
    <property type="entry name" value="WDR19_WD40_rpt"/>
</dbReference>
<feature type="domain" description="WDR19 first beta-propeller" evidence="13">
    <location>
        <begin position="18"/>
        <end position="341"/>
    </location>
</feature>
<dbReference type="InterPro" id="IPR015943">
    <property type="entry name" value="WD40/YVTN_repeat-like_dom_sf"/>
</dbReference>
<proteinExistence type="predicted"/>
<evidence type="ECO:0000259" key="13">
    <source>
        <dbReference type="Pfam" id="PF23389"/>
    </source>
</evidence>
<dbReference type="SUPFAM" id="SSF50978">
    <property type="entry name" value="WD40 repeat-like"/>
    <property type="match status" value="2"/>
</dbReference>
<evidence type="ECO:0000256" key="2">
    <source>
        <dbReference type="ARBA" id="ARBA00022490"/>
    </source>
</evidence>
<keyword evidence="6" id="KW-0802">TPR repeat</keyword>
<dbReference type="InterPro" id="IPR001680">
    <property type="entry name" value="WD40_rpt"/>
</dbReference>
<dbReference type="STRING" id="1754192.A0A1Y1XQX2"/>
<dbReference type="OrthoDB" id="10250638at2759"/>
<evidence type="ECO:0000256" key="5">
    <source>
        <dbReference type="ARBA" id="ARBA00022794"/>
    </source>
</evidence>
<dbReference type="InterPro" id="IPR057855">
    <property type="entry name" value="Beta-prop_WDR19_1st"/>
</dbReference>
<dbReference type="GO" id="GO:0005929">
    <property type="term" value="C:cilium"/>
    <property type="evidence" value="ECO:0007669"/>
    <property type="project" value="UniProtKB-ARBA"/>
</dbReference>
<dbReference type="SMART" id="SM00320">
    <property type="entry name" value="WD40"/>
    <property type="match status" value="5"/>
</dbReference>
<dbReference type="InterPro" id="IPR036322">
    <property type="entry name" value="WD40_repeat_dom_sf"/>
</dbReference>
<evidence type="ECO:0000313" key="15">
    <source>
        <dbReference type="EMBL" id="ORX87714.1"/>
    </source>
</evidence>
<evidence type="ECO:0000256" key="1">
    <source>
        <dbReference type="ARBA" id="ARBA00004120"/>
    </source>
</evidence>
<dbReference type="Pfam" id="PF23389">
    <property type="entry name" value="Beta-prop_WDR19_1st"/>
    <property type="match status" value="1"/>
</dbReference>
<evidence type="ECO:0000256" key="4">
    <source>
        <dbReference type="ARBA" id="ARBA00022737"/>
    </source>
</evidence>
<dbReference type="Pfam" id="PF23387">
    <property type="entry name" value="TPR_IFT80_172"/>
    <property type="match status" value="1"/>
</dbReference>
<comment type="caution">
    <text evidence="15">The sequence shown here is derived from an EMBL/GenBank/DDBJ whole genome shotgun (WGS) entry which is preliminary data.</text>
</comment>
<organism evidence="15 16">
    <name type="scientific">Anaeromyces robustus</name>
    <dbReference type="NCBI Taxonomy" id="1754192"/>
    <lineage>
        <taxon>Eukaryota</taxon>
        <taxon>Fungi</taxon>
        <taxon>Fungi incertae sedis</taxon>
        <taxon>Chytridiomycota</taxon>
        <taxon>Chytridiomycota incertae sedis</taxon>
        <taxon>Neocallimastigomycetes</taxon>
        <taxon>Neocallimastigales</taxon>
        <taxon>Neocallimastigaceae</taxon>
        <taxon>Anaeromyces</taxon>
    </lineage>
</organism>
<comment type="subcellular location">
    <subcellularLocation>
        <location evidence="1">Cytoplasm</location>
        <location evidence="1">Cytoskeleton</location>
        <location evidence="1">Cilium basal body</location>
    </subcellularLocation>
</comment>
<keyword evidence="8" id="KW-0206">Cytoskeleton</keyword>
<keyword evidence="3" id="KW-0853">WD repeat</keyword>
<keyword evidence="2" id="KW-0963">Cytoplasm</keyword>
<dbReference type="GO" id="GO:0060271">
    <property type="term" value="P:cilium assembly"/>
    <property type="evidence" value="ECO:0007669"/>
    <property type="project" value="TreeGrafter"/>
</dbReference>
<dbReference type="GO" id="GO:0030991">
    <property type="term" value="C:intraciliary transport particle A"/>
    <property type="evidence" value="ECO:0007669"/>
    <property type="project" value="TreeGrafter"/>
</dbReference>
<keyword evidence="4" id="KW-0677">Repeat</keyword>
<evidence type="ECO:0000256" key="7">
    <source>
        <dbReference type="ARBA" id="ARBA00023069"/>
    </source>
</evidence>
<evidence type="ECO:0000259" key="12">
    <source>
        <dbReference type="Pfam" id="PF23387"/>
    </source>
</evidence>
<dbReference type="Gene3D" id="1.25.40.470">
    <property type="match status" value="2"/>
</dbReference>
<evidence type="ECO:0000259" key="14">
    <source>
        <dbReference type="Pfam" id="PF24762"/>
    </source>
</evidence>
<feature type="domain" description="WDR19 WD40 repeat" evidence="10">
    <location>
        <begin position="361"/>
        <end position="652"/>
    </location>
</feature>
<name>A0A1Y1XQX2_9FUNG</name>
<dbReference type="SMART" id="SM00028">
    <property type="entry name" value="TPR"/>
    <property type="match status" value="3"/>
</dbReference>
<evidence type="ECO:0000256" key="3">
    <source>
        <dbReference type="ARBA" id="ARBA00022574"/>
    </source>
</evidence>